<proteinExistence type="predicted"/>
<feature type="domain" description="VanZ-like" evidence="2">
    <location>
        <begin position="7"/>
        <end position="154"/>
    </location>
</feature>
<feature type="transmembrane region" description="Helical" evidence="1">
    <location>
        <begin position="137"/>
        <end position="155"/>
    </location>
</feature>
<reference evidence="4 6" key="2">
    <citation type="submission" date="2019-07" db="EMBL/GenBank/DDBJ databases">
        <title>Genomic analysis of Lentibacillus sp. NKC851-2.</title>
        <authorList>
            <person name="Oh Y.J."/>
        </authorList>
    </citation>
    <scope>NUCLEOTIDE SEQUENCE [LARGE SCALE GENOMIC DNA]</scope>
    <source>
        <strain evidence="4 6">NKC851-2</strain>
    </source>
</reference>
<protein>
    <submittedName>
        <fullName evidence="4">VanZ family protein</fullName>
    </submittedName>
</protein>
<dbReference type="InterPro" id="IPR006976">
    <property type="entry name" value="VanZ-like"/>
</dbReference>
<dbReference type="NCBIfam" id="NF037970">
    <property type="entry name" value="vanZ_1"/>
    <property type="match status" value="1"/>
</dbReference>
<accession>A0A5S3QLK7</accession>
<dbReference type="AlphaFoldDB" id="A0A549YEC9"/>
<evidence type="ECO:0000313" key="3">
    <source>
        <dbReference type="EMBL" id="TMN21366.1"/>
    </source>
</evidence>
<evidence type="ECO:0000256" key="1">
    <source>
        <dbReference type="SAM" id="Phobius"/>
    </source>
</evidence>
<gene>
    <name evidence="3" type="ORF">FFL34_04025</name>
    <name evidence="4" type="ORF">FH966_00110</name>
</gene>
<comment type="caution">
    <text evidence="4">The sequence shown here is derived from an EMBL/GenBank/DDBJ whole genome shotgun (WGS) entry which is preliminary data.</text>
</comment>
<reference evidence="3 5" key="1">
    <citation type="submission" date="2019-05" db="EMBL/GenBank/DDBJ databases">
        <title>Genomic analysis of Lentibacillus sp. NKC220-2.</title>
        <authorList>
            <person name="Oh Y.J."/>
        </authorList>
    </citation>
    <scope>NUCLEOTIDE SEQUENCE [LARGE SCALE GENOMIC DNA]</scope>
    <source>
        <strain evidence="3 5">NKC220-2</strain>
    </source>
</reference>
<dbReference type="RefSeq" id="WP_138601698.1">
    <property type="nucleotide sequence ID" value="NZ_VCIA01000001.1"/>
</dbReference>
<name>A0A549YEC9_9BACI</name>
<dbReference type="Pfam" id="PF04892">
    <property type="entry name" value="VanZ"/>
    <property type="match status" value="1"/>
</dbReference>
<keyword evidence="6" id="KW-1185">Reference proteome</keyword>
<accession>A0A549YEC9</accession>
<sequence length="161" mass="18502">MQKYAYWMLPVVWMGVIYYSSATPYEQQDVKPLMEQTFDWSFLTPFVDWVTFTYHHSEVSVAALGVEGFIEFFLRKGAHLGVFFILMCFFFVALHRTSHLSFRAVLVVSFFLTAAYAGIDEFHQSFTANRTPYVGDVMIDMVGALLAGACILLFMRKRTGK</sequence>
<evidence type="ECO:0000313" key="5">
    <source>
        <dbReference type="Proteomes" id="UP000306980"/>
    </source>
</evidence>
<feature type="transmembrane region" description="Helical" evidence="1">
    <location>
        <begin position="100"/>
        <end position="117"/>
    </location>
</feature>
<keyword evidence="1" id="KW-1133">Transmembrane helix</keyword>
<keyword evidence="1" id="KW-0812">Transmembrane</keyword>
<evidence type="ECO:0000259" key="2">
    <source>
        <dbReference type="Pfam" id="PF04892"/>
    </source>
</evidence>
<feature type="transmembrane region" description="Helical" evidence="1">
    <location>
        <begin position="6"/>
        <end position="25"/>
    </location>
</feature>
<dbReference type="EMBL" id="VJMZ01000001">
    <property type="protein sequence ID" value="TRM10245.1"/>
    <property type="molecule type" value="Genomic_DNA"/>
</dbReference>
<dbReference type="EMBL" id="VCIA01000001">
    <property type="protein sequence ID" value="TMN21366.1"/>
    <property type="molecule type" value="Genomic_DNA"/>
</dbReference>
<evidence type="ECO:0000313" key="6">
    <source>
        <dbReference type="Proteomes" id="UP000319280"/>
    </source>
</evidence>
<dbReference type="OrthoDB" id="291892at2"/>
<evidence type="ECO:0000313" key="4">
    <source>
        <dbReference type="EMBL" id="TRM10245.1"/>
    </source>
</evidence>
<dbReference type="Proteomes" id="UP000319280">
    <property type="component" value="Unassembled WGS sequence"/>
</dbReference>
<dbReference type="InterPro" id="IPR016747">
    <property type="entry name" value="Phosphotransbutyrylase"/>
</dbReference>
<feature type="transmembrane region" description="Helical" evidence="1">
    <location>
        <begin position="77"/>
        <end position="93"/>
    </location>
</feature>
<organism evidence="4 6">
    <name type="scientific">Lentibacillus cibarius</name>
    <dbReference type="NCBI Taxonomy" id="2583219"/>
    <lineage>
        <taxon>Bacteria</taxon>
        <taxon>Bacillati</taxon>
        <taxon>Bacillota</taxon>
        <taxon>Bacilli</taxon>
        <taxon>Bacillales</taxon>
        <taxon>Bacillaceae</taxon>
        <taxon>Lentibacillus</taxon>
    </lineage>
</organism>
<dbReference type="Proteomes" id="UP000306980">
    <property type="component" value="Unassembled WGS sequence"/>
</dbReference>
<keyword evidence="1" id="KW-0472">Membrane</keyword>
<dbReference type="PIRSF" id="PIRSF019083">
    <property type="entry name" value="UCP019083_VanZ"/>
    <property type="match status" value="1"/>
</dbReference>